<evidence type="ECO:0000313" key="2">
    <source>
        <dbReference type="EMBL" id="NNV54735.1"/>
    </source>
</evidence>
<feature type="transmembrane region" description="Helical" evidence="1">
    <location>
        <begin position="83"/>
        <end position="102"/>
    </location>
</feature>
<proteinExistence type="predicted"/>
<evidence type="ECO:0000256" key="1">
    <source>
        <dbReference type="SAM" id="Phobius"/>
    </source>
</evidence>
<feature type="transmembrane region" description="Helical" evidence="1">
    <location>
        <begin position="12"/>
        <end position="33"/>
    </location>
</feature>
<name>A0A8J8FAZ5_9BACT</name>
<dbReference type="RefSeq" id="WP_171606662.1">
    <property type="nucleotide sequence ID" value="NZ_WHPF01000003.1"/>
</dbReference>
<sequence>MKYNSKKPSILKQIIVITGLFVFLFGGMFATIIGFDNFKNYDSPYLFVFAFGTLGLVIGIMVAKKIKPYVILNPKMLNNYSNLTIMFSVGFIGGFILLGHHFNSTISTLYKCDTFSVIDKEFHKGGFRQPELNILILNVEGENKRLLCRQNYWQTVSIGQTVNACIYKSPIGLDYTNLPDNK</sequence>
<protein>
    <submittedName>
        <fullName evidence="2">Uncharacterized protein</fullName>
    </submittedName>
</protein>
<feature type="transmembrane region" description="Helical" evidence="1">
    <location>
        <begin position="45"/>
        <end position="63"/>
    </location>
</feature>
<gene>
    <name evidence="2" type="ORF">GD597_04615</name>
</gene>
<dbReference type="AlphaFoldDB" id="A0A8J8FAZ5"/>
<reference evidence="2" key="1">
    <citation type="submission" date="2019-10" db="EMBL/GenBank/DDBJ databases">
        <title>Draft genome sequence of Panacibacter sp. KCS-6.</title>
        <authorList>
            <person name="Yim K.J."/>
        </authorList>
    </citation>
    <scope>NUCLEOTIDE SEQUENCE</scope>
    <source>
        <strain evidence="2">KCS-6</strain>
    </source>
</reference>
<evidence type="ECO:0000313" key="3">
    <source>
        <dbReference type="Proteomes" id="UP000598971"/>
    </source>
</evidence>
<keyword evidence="1" id="KW-0472">Membrane</keyword>
<accession>A0A8J8FAZ5</accession>
<comment type="caution">
    <text evidence="2">The sequence shown here is derived from an EMBL/GenBank/DDBJ whole genome shotgun (WGS) entry which is preliminary data.</text>
</comment>
<keyword evidence="1" id="KW-1133">Transmembrane helix</keyword>
<organism evidence="2 3">
    <name type="scientific">Limnovirga soli</name>
    <dbReference type="NCBI Taxonomy" id="2656915"/>
    <lineage>
        <taxon>Bacteria</taxon>
        <taxon>Pseudomonadati</taxon>
        <taxon>Bacteroidota</taxon>
        <taxon>Chitinophagia</taxon>
        <taxon>Chitinophagales</taxon>
        <taxon>Chitinophagaceae</taxon>
        <taxon>Limnovirga</taxon>
    </lineage>
</organism>
<keyword evidence="1" id="KW-0812">Transmembrane</keyword>
<dbReference type="EMBL" id="WHPF01000003">
    <property type="protein sequence ID" value="NNV54735.1"/>
    <property type="molecule type" value="Genomic_DNA"/>
</dbReference>
<dbReference type="Proteomes" id="UP000598971">
    <property type="component" value="Unassembled WGS sequence"/>
</dbReference>
<keyword evidence="3" id="KW-1185">Reference proteome</keyword>